<evidence type="ECO:0000256" key="10">
    <source>
        <dbReference type="SAM" id="MobiDB-lite"/>
    </source>
</evidence>
<feature type="compositionally biased region" description="Basic and acidic residues" evidence="10">
    <location>
        <begin position="366"/>
        <end position="381"/>
    </location>
</feature>
<dbReference type="GO" id="GO:0032233">
    <property type="term" value="P:positive regulation of actin filament bundle assembly"/>
    <property type="evidence" value="ECO:0007669"/>
    <property type="project" value="TreeGrafter"/>
</dbReference>
<feature type="compositionally biased region" description="Polar residues" evidence="10">
    <location>
        <begin position="124"/>
        <end position="134"/>
    </location>
</feature>
<keyword evidence="6" id="KW-0206">Cytoskeleton</keyword>
<evidence type="ECO:0000256" key="8">
    <source>
        <dbReference type="ARBA" id="ARBA00057136"/>
    </source>
</evidence>
<organism evidence="12 13">
    <name type="scientific">Mastacembelus armatus</name>
    <name type="common">zig-zag eel</name>
    <dbReference type="NCBI Taxonomy" id="205130"/>
    <lineage>
        <taxon>Eukaryota</taxon>
        <taxon>Metazoa</taxon>
        <taxon>Chordata</taxon>
        <taxon>Craniata</taxon>
        <taxon>Vertebrata</taxon>
        <taxon>Euteleostomi</taxon>
        <taxon>Actinopterygii</taxon>
        <taxon>Neopterygii</taxon>
        <taxon>Teleostei</taxon>
        <taxon>Neoteleostei</taxon>
        <taxon>Acanthomorphata</taxon>
        <taxon>Anabantaria</taxon>
        <taxon>Synbranchiformes</taxon>
        <taxon>Mastacembelidae</taxon>
        <taxon>Mastacembelus</taxon>
    </lineage>
</organism>
<dbReference type="InterPro" id="IPR001478">
    <property type="entry name" value="PDZ"/>
</dbReference>
<dbReference type="AlphaFoldDB" id="A0A7N8YBA4"/>
<reference evidence="12" key="2">
    <citation type="submission" date="2025-09" db="UniProtKB">
        <authorList>
            <consortium name="Ensembl"/>
        </authorList>
    </citation>
    <scope>IDENTIFICATION</scope>
</reference>
<comment type="subcellular location">
    <subcellularLocation>
        <location evidence="1">Cytoplasm</location>
        <location evidence="1">Cytoskeleton</location>
    </subcellularLocation>
</comment>
<dbReference type="FunFam" id="2.30.42.10:FF:000137">
    <property type="entry name" value="Synaptopodin 2-like a"/>
    <property type="match status" value="1"/>
</dbReference>
<evidence type="ECO:0000313" key="13">
    <source>
        <dbReference type="Proteomes" id="UP000261640"/>
    </source>
</evidence>
<dbReference type="SUPFAM" id="SSF50156">
    <property type="entry name" value="PDZ domain-like"/>
    <property type="match status" value="1"/>
</dbReference>
<evidence type="ECO:0000256" key="9">
    <source>
        <dbReference type="ARBA" id="ARBA00069693"/>
    </source>
</evidence>
<reference evidence="12" key="1">
    <citation type="submission" date="2025-08" db="UniProtKB">
        <authorList>
            <consortium name="Ensembl"/>
        </authorList>
    </citation>
    <scope>IDENTIFICATION</scope>
</reference>
<keyword evidence="4" id="KW-0597">Phosphoprotein</keyword>
<keyword evidence="3" id="KW-0963">Cytoplasm</keyword>
<evidence type="ECO:0000256" key="1">
    <source>
        <dbReference type="ARBA" id="ARBA00004245"/>
    </source>
</evidence>
<sequence length="921" mass="98748">MVAEEVIITLSGGAPWGFRLQGGVEHQKPLQVAKVRKRSKACRAGLREADELVSINEQPCGTLSHAQAMNLIDSSPGILHIRSVVLVTRAPSPRIDKEYRAALRAMSPTHPHHAPVREVHRSHSSLTSGLTSPPGSEAYYGETDSDADVAGYERQRRQKRRSPSNSNPGKPTGRASPEGGETSEMSGYDSAPDAQVYTTMVDGQGEAGDGEEGIPGVARREVIYQPPGPGLCGFLEPLVPMVGPVNKPIDEELTTTYMEKAKQAKLNRGDTVQDKQVKEAKSKCRTIASLLTDAPNPHSKGVLMFKKRRQRSKKYTLTSFGSVDEDRPHDSQEEEDGVFPGSESEFDEDGFSSAPDPTWDSDYLDMLEKRATAGSEGRGDAAEDAPSPGLSDTAGKGAQLFEQQRKRVSGPIAVGTHGVSSGYSAVSTARIEMSPPPAAPKPATASVTILTSPTSTAETPLPELPASNVLNRTARPFTPGFISIKAATAPVTFRPPVTKTAHSPASAAVVPPPFSTATVQPSTPITTVPFTTVPPVPMPSVPPVPQAPMATVTVPPVSLIPGSLDPVAPVPPLQLPAAQPPVRQFSTAHVSQAPVVSQPEAVAPAHVPVPTSRTGILLEARRRSGKPKPMFNVPDVKKNSPNPELLSMVQNLDDRSTRHKYSQPLNEAFHGATEQDRNVETNVGRMPPPVAPKPRVIHESPQILQTGGKGAQLFARRQNRMGMYVVDTPSESPYQREVATHSTPESFNPSLSPSLPPQFKYSPNVRAPPPIGYNPLLAPSIPTGPQRNTSKPDNKGRRGQQKEGIKALDFMRRQPYQLNSAMFNYGGSATNLSVPVKTARVYEIKRFSTPTPMSAPTLAPKVIAPRSATTLGEPKQFQSAPELNILASLPPVKSNPIQAPKPRFVATRGGVQPHVWRPGAM</sequence>
<comment type="function">
    <text evidence="8">Actin-associated protein that may play a role in modulating actin-based shape.</text>
</comment>
<dbReference type="SMART" id="SM00228">
    <property type="entry name" value="PDZ"/>
    <property type="match status" value="1"/>
</dbReference>
<evidence type="ECO:0000259" key="11">
    <source>
        <dbReference type="PROSITE" id="PS50106"/>
    </source>
</evidence>
<dbReference type="Gene3D" id="2.30.42.10">
    <property type="match status" value="1"/>
</dbReference>
<evidence type="ECO:0000256" key="7">
    <source>
        <dbReference type="ARBA" id="ARBA00038161"/>
    </source>
</evidence>
<feature type="compositionally biased region" description="Basic and acidic residues" evidence="10">
    <location>
        <begin position="790"/>
        <end position="804"/>
    </location>
</feature>
<dbReference type="GO" id="GO:0003779">
    <property type="term" value="F:actin binding"/>
    <property type="evidence" value="ECO:0007669"/>
    <property type="project" value="UniProtKB-KW"/>
</dbReference>
<feature type="region of interest" description="Disordered" evidence="10">
    <location>
        <begin position="108"/>
        <end position="190"/>
    </location>
</feature>
<accession>A0A7N8YBA4</accession>
<evidence type="ECO:0000256" key="5">
    <source>
        <dbReference type="ARBA" id="ARBA00023203"/>
    </source>
</evidence>
<dbReference type="CDD" id="cd10820">
    <property type="entry name" value="PDZ_SYNPO2-like"/>
    <property type="match status" value="1"/>
</dbReference>
<dbReference type="InterPro" id="IPR051976">
    <property type="entry name" value="Synaptopodin_domain"/>
</dbReference>
<dbReference type="Proteomes" id="UP000261640">
    <property type="component" value="Unplaced"/>
</dbReference>
<feature type="region of interest" description="Disordered" evidence="10">
    <location>
        <begin position="316"/>
        <end position="395"/>
    </location>
</feature>
<dbReference type="GO" id="GO:0030018">
    <property type="term" value="C:Z disc"/>
    <property type="evidence" value="ECO:0007669"/>
    <property type="project" value="TreeGrafter"/>
</dbReference>
<keyword evidence="13" id="KW-1185">Reference proteome</keyword>
<dbReference type="InParanoid" id="A0A7N8YBA4"/>
<dbReference type="GO" id="GO:0005634">
    <property type="term" value="C:nucleus"/>
    <property type="evidence" value="ECO:0007669"/>
    <property type="project" value="TreeGrafter"/>
</dbReference>
<feature type="region of interest" description="Disordered" evidence="10">
    <location>
        <begin position="729"/>
        <end position="804"/>
    </location>
</feature>
<dbReference type="Ensembl" id="ENSMAMT00000059605.1">
    <property type="protein sequence ID" value="ENSMAMP00000062691.1"/>
    <property type="gene ID" value="ENSMAMG00000024687.1"/>
</dbReference>
<evidence type="ECO:0000256" key="6">
    <source>
        <dbReference type="ARBA" id="ARBA00023212"/>
    </source>
</evidence>
<evidence type="ECO:0000313" key="12">
    <source>
        <dbReference type="Ensembl" id="ENSMAMP00000062691.1"/>
    </source>
</evidence>
<dbReference type="FunCoup" id="A0A7N8YBA4">
    <property type="interactions" value="579"/>
</dbReference>
<dbReference type="PANTHER" id="PTHR24217:SF14">
    <property type="entry name" value="SYNAPTOPODIN 2-LIKE A"/>
    <property type="match status" value="1"/>
</dbReference>
<evidence type="ECO:0000256" key="2">
    <source>
        <dbReference type="ARBA" id="ARBA00022481"/>
    </source>
</evidence>
<proteinExistence type="inferred from homology"/>
<dbReference type="Pfam" id="PF00595">
    <property type="entry name" value="PDZ"/>
    <property type="match status" value="1"/>
</dbReference>
<feature type="domain" description="PDZ" evidence="11">
    <location>
        <begin position="5"/>
        <end position="81"/>
    </location>
</feature>
<dbReference type="PANTHER" id="PTHR24217">
    <property type="entry name" value="PUTATIVE-RELATED"/>
    <property type="match status" value="1"/>
</dbReference>
<dbReference type="GO" id="GO:0015629">
    <property type="term" value="C:actin cytoskeleton"/>
    <property type="evidence" value="ECO:0007669"/>
    <property type="project" value="TreeGrafter"/>
</dbReference>
<keyword evidence="5" id="KW-0009">Actin-binding</keyword>
<comment type="similarity">
    <text evidence="7">Belongs to the synaptopodin family.</text>
</comment>
<keyword evidence="2" id="KW-0488">Methylation</keyword>
<name>A0A7N8YBA4_9TELE</name>
<protein>
    <recommendedName>
        <fullName evidence="9">Synaptopodin 2-like protein</fullName>
    </recommendedName>
</protein>
<dbReference type="PROSITE" id="PS50106">
    <property type="entry name" value="PDZ"/>
    <property type="match status" value="1"/>
</dbReference>
<evidence type="ECO:0000256" key="4">
    <source>
        <dbReference type="ARBA" id="ARBA00022553"/>
    </source>
</evidence>
<dbReference type="GeneTree" id="ENSGT00950000183054"/>
<dbReference type="InterPro" id="IPR036034">
    <property type="entry name" value="PDZ_sf"/>
</dbReference>
<evidence type="ECO:0000256" key="3">
    <source>
        <dbReference type="ARBA" id="ARBA00022490"/>
    </source>
</evidence>